<dbReference type="AlphaFoldDB" id="M5WFR4"/>
<protein>
    <submittedName>
        <fullName evidence="1">Uncharacterized protein</fullName>
    </submittedName>
</protein>
<dbReference type="Gramene" id="ONI00364">
    <property type="protein sequence ID" value="ONI00364"/>
    <property type="gene ID" value="PRUPE_6G084900"/>
</dbReference>
<dbReference type="Proteomes" id="UP000006882">
    <property type="component" value="Chromosome G6"/>
</dbReference>
<reference evidence="1 2" key="1">
    <citation type="journal article" date="2013" name="Nat. Genet.">
        <title>The high-quality draft genome of peach (Prunus persica) identifies unique patterns of genetic diversity, domestication and genome evolution.</title>
        <authorList>
            <consortium name="International Peach Genome Initiative"/>
            <person name="Verde I."/>
            <person name="Abbott A.G."/>
            <person name="Scalabrin S."/>
            <person name="Jung S."/>
            <person name="Shu S."/>
            <person name="Marroni F."/>
            <person name="Zhebentyayeva T."/>
            <person name="Dettori M.T."/>
            <person name="Grimwood J."/>
            <person name="Cattonaro F."/>
            <person name="Zuccolo A."/>
            <person name="Rossini L."/>
            <person name="Jenkins J."/>
            <person name="Vendramin E."/>
            <person name="Meisel L.A."/>
            <person name="Decroocq V."/>
            <person name="Sosinski B."/>
            <person name="Prochnik S."/>
            <person name="Mitros T."/>
            <person name="Policriti A."/>
            <person name="Cipriani G."/>
            <person name="Dondini L."/>
            <person name="Ficklin S."/>
            <person name="Goodstein D.M."/>
            <person name="Xuan P."/>
            <person name="Del Fabbro C."/>
            <person name="Aramini V."/>
            <person name="Copetti D."/>
            <person name="Gonzalez S."/>
            <person name="Horner D.S."/>
            <person name="Falchi R."/>
            <person name="Lucas S."/>
            <person name="Mica E."/>
            <person name="Maldonado J."/>
            <person name="Lazzari B."/>
            <person name="Bielenberg D."/>
            <person name="Pirona R."/>
            <person name="Miculan M."/>
            <person name="Barakat A."/>
            <person name="Testolin R."/>
            <person name="Stella A."/>
            <person name="Tartarini S."/>
            <person name="Tonutti P."/>
            <person name="Arus P."/>
            <person name="Orellana A."/>
            <person name="Wells C."/>
            <person name="Main D."/>
            <person name="Vizzotto G."/>
            <person name="Silva H."/>
            <person name="Salamini F."/>
            <person name="Schmutz J."/>
            <person name="Morgante M."/>
            <person name="Rokhsar D.S."/>
        </authorList>
    </citation>
    <scope>NUCLEOTIDE SEQUENCE [LARGE SCALE GENOMIC DNA]</scope>
    <source>
        <strain evidence="2">cv. Nemared</strain>
    </source>
</reference>
<evidence type="ECO:0000313" key="1">
    <source>
        <dbReference type="EMBL" id="ONI00364.1"/>
    </source>
</evidence>
<dbReference type="HOGENOM" id="CLU_2709477_0_0_1"/>
<evidence type="ECO:0000313" key="2">
    <source>
        <dbReference type="Proteomes" id="UP000006882"/>
    </source>
</evidence>
<dbReference type="EMBL" id="CM007656">
    <property type="protein sequence ID" value="ONI00364.1"/>
    <property type="molecule type" value="Genomic_DNA"/>
</dbReference>
<gene>
    <name evidence="1" type="ORF">PRUPE_6G084900</name>
</gene>
<keyword evidence="2" id="KW-1185">Reference proteome</keyword>
<accession>M5WFR4</accession>
<organism evidence="1 2">
    <name type="scientific">Prunus persica</name>
    <name type="common">Peach</name>
    <name type="synonym">Amygdalus persica</name>
    <dbReference type="NCBI Taxonomy" id="3760"/>
    <lineage>
        <taxon>Eukaryota</taxon>
        <taxon>Viridiplantae</taxon>
        <taxon>Streptophyta</taxon>
        <taxon>Embryophyta</taxon>
        <taxon>Tracheophyta</taxon>
        <taxon>Spermatophyta</taxon>
        <taxon>Magnoliopsida</taxon>
        <taxon>eudicotyledons</taxon>
        <taxon>Gunneridae</taxon>
        <taxon>Pentapetalae</taxon>
        <taxon>rosids</taxon>
        <taxon>fabids</taxon>
        <taxon>Rosales</taxon>
        <taxon>Rosaceae</taxon>
        <taxon>Amygdaloideae</taxon>
        <taxon>Amygdaleae</taxon>
        <taxon>Prunus</taxon>
    </lineage>
</organism>
<proteinExistence type="predicted"/>
<sequence length="73" mass="8266">MEEDEGIRFEKLPQQPEVSVASKNKVFLTLDFGFFGQCPTLEFGLTLGFWTAVDPFEHLKAEGCLQCITNRPN</sequence>
<name>M5WFR4_PRUPE</name>